<comment type="caution">
    <text evidence="1">The sequence shown here is derived from an EMBL/GenBank/DDBJ whole genome shotgun (WGS) entry which is preliminary data.</text>
</comment>
<sequence length="204" mass="21826">MSSTVRNFRLNRPFLPFLGALLPASRTFRFLATSQKRTVHHGDSGGQGRCSTDLLRAITSRQHFNSDATGTVELPSPDETFDPTPPWHHGNSFTARRTNIANLKPRTVTSQCLGICNATPMTFPVLPTLGSSSVTDPARFLRGNRVGKSLSGTQNLTVPATGAYSTAPCARLKLGAASSLKLTTGAHGAPCPEDSIHISLRSEL</sequence>
<accession>A0A135SSD1</accession>
<reference evidence="1 2" key="1">
    <citation type="submission" date="2014-02" db="EMBL/GenBank/DDBJ databases">
        <title>The genome sequence of Colletotrichum nymphaeae SA-01.</title>
        <authorList>
            <person name="Baroncelli R."/>
            <person name="Thon M.R."/>
        </authorList>
    </citation>
    <scope>NUCLEOTIDE SEQUENCE [LARGE SCALE GENOMIC DNA]</scope>
    <source>
        <strain evidence="1 2">SA-01</strain>
    </source>
</reference>
<gene>
    <name evidence="1" type="ORF">CNYM01_06001</name>
</gene>
<dbReference type="Proteomes" id="UP000070054">
    <property type="component" value="Unassembled WGS sequence"/>
</dbReference>
<proteinExistence type="predicted"/>
<keyword evidence="2" id="KW-1185">Reference proteome</keyword>
<evidence type="ECO:0000313" key="1">
    <source>
        <dbReference type="EMBL" id="KXH38822.1"/>
    </source>
</evidence>
<dbReference type="EMBL" id="JEMN01001385">
    <property type="protein sequence ID" value="KXH38822.1"/>
    <property type="molecule type" value="Genomic_DNA"/>
</dbReference>
<protein>
    <submittedName>
        <fullName evidence="1">Uncharacterized protein</fullName>
    </submittedName>
</protein>
<evidence type="ECO:0000313" key="2">
    <source>
        <dbReference type="Proteomes" id="UP000070054"/>
    </source>
</evidence>
<dbReference type="AlphaFoldDB" id="A0A135SSD1"/>
<name>A0A135SSD1_9PEZI</name>
<organism evidence="1 2">
    <name type="scientific">Colletotrichum nymphaeae SA-01</name>
    <dbReference type="NCBI Taxonomy" id="1460502"/>
    <lineage>
        <taxon>Eukaryota</taxon>
        <taxon>Fungi</taxon>
        <taxon>Dikarya</taxon>
        <taxon>Ascomycota</taxon>
        <taxon>Pezizomycotina</taxon>
        <taxon>Sordariomycetes</taxon>
        <taxon>Hypocreomycetidae</taxon>
        <taxon>Glomerellales</taxon>
        <taxon>Glomerellaceae</taxon>
        <taxon>Colletotrichum</taxon>
        <taxon>Colletotrichum acutatum species complex</taxon>
    </lineage>
</organism>